<dbReference type="InterPro" id="IPR000743">
    <property type="entry name" value="Glyco_hydro_28"/>
</dbReference>
<dbReference type="Gene3D" id="2.160.20.10">
    <property type="entry name" value="Single-stranded right-handed beta-helix, Pectin lyase-like"/>
    <property type="match status" value="1"/>
</dbReference>
<dbReference type="InterPro" id="IPR011050">
    <property type="entry name" value="Pectin_lyase_fold/virulence"/>
</dbReference>
<sequence>MKFNLVFKSSRSFTFELDNKDIYFNKEKFDVLVNGKVELSGINTNVFSIYNLDSNTEYAITVGKTTEKFTTDYESSVVNVRDFGAIGDGVTEDTLAIQSAILSVLENGRVLIPEGTYLVRPLFLRSNITIEIVKGATLLGETDRYKYPVLPGQIKNNDGSTFELASWEGTPDATYASIITGVSVSNVKVIGEGIIDANAQNSDWWVDVKNKRGQWRPKGVFLSNCNHIGFQGVTVKNTPSWNLHPYFSNYIDFIDMKLMSPKDSHNTDGCDPESCDYVNVIGVNFSVGDDCIAIKSGKYEMGMKYRKPTSHMTVRNCFMNHGHGAVVLGSEMSGGITDLSVSQCYFYKTDRGLRIKTRRGRGESAIIDGITFENIYMDGVLTPLVMNMYYYCDPDGKTEYVWSKEALKVDERTPYLGKFVFKDMKCINAHAAAAFFYGLPEQPIKSITIENVDISFAEDAKPARPAMMSFQEEQLKAGLQFRYVDHVELKNVNVSGVDTDNYEPIVLENVKEFIQK</sequence>
<evidence type="ECO:0000313" key="7">
    <source>
        <dbReference type="Proteomes" id="UP000032740"/>
    </source>
</evidence>
<evidence type="ECO:0000256" key="3">
    <source>
        <dbReference type="ARBA" id="ARBA00023295"/>
    </source>
</evidence>
<dbReference type="HOGENOM" id="CLU_016031_8_3_14"/>
<evidence type="ECO:0000259" key="5">
    <source>
        <dbReference type="Pfam" id="PF12708"/>
    </source>
</evidence>
<dbReference type="InterPro" id="IPR012334">
    <property type="entry name" value="Pectin_lyas_fold"/>
</dbReference>
<proteinExistence type="inferred from homology"/>
<dbReference type="Proteomes" id="UP000032740">
    <property type="component" value="Chromosome"/>
</dbReference>
<evidence type="ECO:0000313" key="6">
    <source>
        <dbReference type="EMBL" id="CCV64097.1"/>
    </source>
</evidence>
<dbReference type="KEGG" id="apal:BN85405200"/>
<dbReference type="InterPro" id="IPR024535">
    <property type="entry name" value="RHGA/B-epi-like_pectate_lyase"/>
</dbReference>
<evidence type="ECO:0000256" key="1">
    <source>
        <dbReference type="ARBA" id="ARBA00008834"/>
    </source>
</evidence>
<dbReference type="AlphaFoldDB" id="U4KKG5"/>
<feature type="domain" description="Rhamnogalacturonase A/B/Epimerase-like pectate lyase" evidence="5">
    <location>
        <begin position="78"/>
        <end position="140"/>
    </location>
</feature>
<comment type="similarity">
    <text evidence="1 4">Belongs to the glycosyl hydrolase 28 family.</text>
</comment>
<keyword evidence="7" id="KW-1185">Reference proteome</keyword>
<name>U4KKG5_ALTPJ</name>
<dbReference type="EMBL" id="FO681347">
    <property type="protein sequence ID" value="CCV64097.1"/>
    <property type="molecule type" value="Genomic_DNA"/>
</dbReference>
<dbReference type="PANTHER" id="PTHR31339:SF9">
    <property type="entry name" value="PLASMIN AND FIBRONECTIN-BINDING PROTEIN A"/>
    <property type="match status" value="1"/>
</dbReference>
<keyword evidence="2 4" id="KW-0378">Hydrolase</keyword>
<organism evidence="6 7">
    <name type="scientific">Alteracholeplasma palmae (strain ATCC 49389 / J233)</name>
    <name type="common">Acholeplasma palmae</name>
    <dbReference type="NCBI Taxonomy" id="1318466"/>
    <lineage>
        <taxon>Bacteria</taxon>
        <taxon>Bacillati</taxon>
        <taxon>Mycoplasmatota</taxon>
        <taxon>Mollicutes</taxon>
        <taxon>Acholeplasmatales</taxon>
        <taxon>Acholeplasmataceae</taxon>
        <taxon>Acholeplasma</taxon>
    </lineage>
</organism>
<dbReference type="GO" id="GO:0004650">
    <property type="term" value="F:polygalacturonase activity"/>
    <property type="evidence" value="ECO:0007669"/>
    <property type="project" value="InterPro"/>
</dbReference>
<dbReference type="STRING" id="1318466.BN85405200"/>
<dbReference type="OrthoDB" id="9795222at2"/>
<dbReference type="Pfam" id="PF12708">
    <property type="entry name" value="Pect-lyase_RHGA_epim"/>
    <property type="match status" value="1"/>
</dbReference>
<gene>
    <name evidence="6" type="ORF">BN85405200</name>
</gene>
<keyword evidence="3 4" id="KW-0326">Glycosidase</keyword>
<protein>
    <submittedName>
        <fullName evidence="6">Glycoside hydrolase family 28</fullName>
    </submittedName>
</protein>
<accession>U4KKG5</accession>
<dbReference type="RefSeq" id="WP_026657484.1">
    <property type="nucleotide sequence ID" value="NC_022538.1"/>
</dbReference>
<dbReference type="PANTHER" id="PTHR31339">
    <property type="entry name" value="PECTIN LYASE-RELATED"/>
    <property type="match status" value="1"/>
</dbReference>
<dbReference type="GO" id="GO:0005975">
    <property type="term" value="P:carbohydrate metabolic process"/>
    <property type="evidence" value="ECO:0007669"/>
    <property type="project" value="InterPro"/>
</dbReference>
<evidence type="ECO:0000256" key="2">
    <source>
        <dbReference type="ARBA" id="ARBA00022801"/>
    </source>
</evidence>
<evidence type="ECO:0000256" key="4">
    <source>
        <dbReference type="RuleBase" id="RU361169"/>
    </source>
</evidence>
<reference evidence="6 7" key="1">
    <citation type="journal article" date="2013" name="J. Mol. Microbiol. Biotechnol.">
        <title>Analysis of the Complete Genomes of Acholeplasma brassicae , A. palmae and A. laidlawii and Their Comparison to the Obligate Parasites from ' Candidatus Phytoplasma'.</title>
        <authorList>
            <person name="Kube M."/>
            <person name="Siewert C."/>
            <person name="Migdoll A.M."/>
            <person name="Duduk B."/>
            <person name="Holz S."/>
            <person name="Rabus R."/>
            <person name="Seemuller E."/>
            <person name="Mitrovic J."/>
            <person name="Muller I."/>
            <person name="Buttner C."/>
            <person name="Reinhardt R."/>
        </authorList>
    </citation>
    <scope>NUCLEOTIDE SEQUENCE [LARGE SCALE GENOMIC DNA]</scope>
    <source>
        <strain evidence="6 7">J233</strain>
    </source>
</reference>
<dbReference type="InterPro" id="IPR051801">
    <property type="entry name" value="GH28_Enzymes"/>
</dbReference>
<dbReference type="PROSITE" id="PS00502">
    <property type="entry name" value="POLYGALACTURONASE"/>
    <property type="match status" value="1"/>
</dbReference>
<dbReference type="Pfam" id="PF00295">
    <property type="entry name" value="Glyco_hydro_28"/>
    <property type="match status" value="1"/>
</dbReference>
<dbReference type="SUPFAM" id="SSF51126">
    <property type="entry name" value="Pectin lyase-like"/>
    <property type="match status" value="1"/>
</dbReference>